<evidence type="ECO:0000256" key="3">
    <source>
        <dbReference type="ARBA" id="ARBA00022840"/>
    </source>
</evidence>
<evidence type="ECO:0000259" key="4">
    <source>
        <dbReference type="PROSITE" id="PS50893"/>
    </source>
</evidence>
<dbReference type="PANTHER" id="PTHR42939:SF5">
    <property type="entry name" value="ABC-TYPE TRANSPORTER ATP-BINDING PROTEIN ECSA"/>
    <property type="match status" value="1"/>
</dbReference>
<dbReference type="GO" id="GO:0016887">
    <property type="term" value="F:ATP hydrolysis activity"/>
    <property type="evidence" value="ECO:0007669"/>
    <property type="project" value="InterPro"/>
</dbReference>
<dbReference type="EMBL" id="PZJJ01000011">
    <property type="protein sequence ID" value="PTL38942.1"/>
    <property type="molecule type" value="Genomic_DNA"/>
</dbReference>
<dbReference type="PANTHER" id="PTHR42939">
    <property type="entry name" value="ABC TRANSPORTER ATP-BINDING PROTEIN ALBC-RELATED"/>
    <property type="match status" value="1"/>
</dbReference>
<evidence type="ECO:0000256" key="2">
    <source>
        <dbReference type="ARBA" id="ARBA00022741"/>
    </source>
</evidence>
<keyword evidence="1" id="KW-0813">Transport</keyword>
<keyword evidence="3 5" id="KW-0067">ATP-binding</keyword>
<dbReference type="Pfam" id="PF00005">
    <property type="entry name" value="ABC_tran"/>
    <property type="match status" value="1"/>
</dbReference>
<name>A0A2T4U6B6_9BACI</name>
<dbReference type="OrthoDB" id="9804819at2"/>
<dbReference type="CDD" id="cd03230">
    <property type="entry name" value="ABC_DR_subfamily_A"/>
    <property type="match status" value="1"/>
</dbReference>
<dbReference type="GO" id="GO:0005524">
    <property type="term" value="F:ATP binding"/>
    <property type="evidence" value="ECO:0007669"/>
    <property type="project" value="UniProtKB-KW"/>
</dbReference>
<sequence length="248" mass="28497">MERLLELKHVDGGYQRTRPVLHDISFNVNRHEIVGLIGLNGAGKSTTIKHILGLMEPHRGTIKVDGHTIDGSPDAYRRQLAYIPETPLLYEELTLWEHLEVTAMAYSISENDFHNRAEELLKEFRMTKMKNWFPDHFSKGMRQKVMIMSAFLLEPKLYIADEPFVGLDPVGIKSFLERMQEMRDQGCGILMSTHILSTAEKYCDRFVFLDQGRVLMQGTLQELQEQADMPGADLDDIYVAVTEEDTHE</sequence>
<keyword evidence="6" id="KW-1185">Reference proteome</keyword>
<evidence type="ECO:0000313" key="6">
    <source>
        <dbReference type="Proteomes" id="UP000240509"/>
    </source>
</evidence>
<gene>
    <name evidence="5" type="ORF">C6Y45_08145</name>
</gene>
<dbReference type="Proteomes" id="UP000240509">
    <property type="component" value="Unassembled WGS sequence"/>
</dbReference>
<comment type="caution">
    <text evidence="5">The sequence shown here is derived from an EMBL/GenBank/DDBJ whole genome shotgun (WGS) entry which is preliminary data.</text>
</comment>
<dbReference type="InterPro" id="IPR027417">
    <property type="entry name" value="P-loop_NTPase"/>
</dbReference>
<protein>
    <submittedName>
        <fullName evidence="5">Multidrug ABC transporter ATP-binding protein</fullName>
    </submittedName>
</protein>
<dbReference type="Gene3D" id="3.40.50.300">
    <property type="entry name" value="P-loop containing nucleotide triphosphate hydrolases"/>
    <property type="match status" value="1"/>
</dbReference>
<feature type="domain" description="ABC transporter" evidence="4">
    <location>
        <begin position="5"/>
        <end position="236"/>
    </location>
</feature>
<dbReference type="AlphaFoldDB" id="A0A2T4U6B6"/>
<accession>A0A2T4U6B6</accession>
<keyword evidence="2" id="KW-0547">Nucleotide-binding</keyword>
<evidence type="ECO:0000313" key="5">
    <source>
        <dbReference type="EMBL" id="PTL38942.1"/>
    </source>
</evidence>
<dbReference type="RefSeq" id="WP_107584743.1">
    <property type="nucleotide sequence ID" value="NZ_PZJJ01000011.1"/>
</dbReference>
<proteinExistence type="predicted"/>
<dbReference type="SMART" id="SM00382">
    <property type="entry name" value="AAA"/>
    <property type="match status" value="1"/>
</dbReference>
<organism evidence="5 6">
    <name type="scientific">Alkalicoccus saliphilus</name>
    <dbReference type="NCBI Taxonomy" id="200989"/>
    <lineage>
        <taxon>Bacteria</taxon>
        <taxon>Bacillati</taxon>
        <taxon>Bacillota</taxon>
        <taxon>Bacilli</taxon>
        <taxon>Bacillales</taxon>
        <taxon>Bacillaceae</taxon>
        <taxon>Alkalicoccus</taxon>
    </lineage>
</organism>
<dbReference type="InterPro" id="IPR051782">
    <property type="entry name" value="ABC_Transporter_VariousFunc"/>
</dbReference>
<evidence type="ECO:0000256" key="1">
    <source>
        <dbReference type="ARBA" id="ARBA00022448"/>
    </source>
</evidence>
<dbReference type="InterPro" id="IPR003439">
    <property type="entry name" value="ABC_transporter-like_ATP-bd"/>
</dbReference>
<dbReference type="PROSITE" id="PS50893">
    <property type="entry name" value="ABC_TRANSPORTER_2"/>
    <property type="match status" value="1"/>
</dbReference>
<reference evidence="5 6" key="1">
    <citation type="submission" date="2018-03" db="EMBL/GenBank/DDBJ databases">
        <title>Alkalicoccus saliphilus sp. nov., isolated from a mineral pool.</title>
        <authorList>
            <person name="Zhao B."/>
        </authorList>
    </citation>
    <scope>NUCLEOTIDE SEQUENCE [LARGE SCALE GENOMIC DNA]</scope>
    <source>
        <strain evidence="5 6">6AG</strain>
    </source>
</reference>
<dbReference type="InterPro" id="IPR003593">
    <property type="entry name" value="AAA+_ATPase"/>
</dbReference>
<dbReference type="SUPFAM" id="SSF52540">
    <property type="entry name" value="P-loop containing nucleoside triphosphate hydrolases"/>
    <property type="match status" value="1"/>
</dbReference>